<sequence>MDQKHKPTEPRTVCCIGDIHGHITKLQSLCSNLQAQIGPSDFNSALIIFLGDYCDRGNNTSQVLDFLISLPSKYPQQTHVFLSGNHDLAFAGFVGALPAPAGGAHFSDTWSEYEANEEREGWYKDLEYERMHVQSRRWAGKMSGLGPVSKSEYKGSIYDAGPTFESYGFHMDHLLKVVSLCTDLIKAVPVEHKKFLANMVWVHEEDNVCIKTREGIKQCRLIAVHAGLEKKRGVEEQLTYLRAKDTSIPKVEALSGRKNVWDLPEDLAKSSTIVVSGHHGKLHIEGHRLIIDEGGGLEHNPVAAVVLPSMTIVRDTDQPKN</sequence>
<protein>
    <recommendedName>
        <fullName evidence="1">Calcineurin-like phosphoesterase domain-containing protein</fullName>
    </recommendedName>
</protein>
<dbReference type="InterPro" id="IPR029052">
    <property type="entry name" value="Metallo-depent_PP-like"/>
</dbReference>
<organism evidence="2 3">
    <name type="scientific">Daucus carota subsp. sativus</name>
    <name type="common">Carrot</name>
    <dbReference type="NCBI Taxonomy" id="79200"/>
    <lineage>
        <taxon>Eukaryota</taxon>
        <taxon>Viridiplantae</taxon>
        <taxon>Streptophyta</taxon>
        <taxon>Embryophyta</taxon>
        <taxon>Tracheophyta</taxon>
        <taxon>Spermatophyta</taxon>
        <taxon>Magnoliopsida</taxon>
        <taxon>eudicotyledons</taxon>
        <taxon>Gunneridae</taxon>
        <taxon>Pentapetalae</taxon>
        <taxon>asterids</taxon>
        <taxon>campanulids</taxon>
        <taxon>Apiales</taxon>
        <taxon>Apiaceae</taxon>
        <taxon>Apioideae</taxon>
        <taxon>Scandiceae</taxon>
        <taxon>Daucinae</taxon>
        <taxon>Daucus</taxon>
        <taxon>Daucus sect. Daucus</taxon>
    </lineage>
</organism>
<feature type="domain" description="Calcineurin-like phosphoesterase" evidence="1">
    <location>
        <begin position="12"/>
        <end position="112"/>
    </location>
</feature>
<name>A0AAF1AZ01_DAUCS</name>
<gene>
    <name evidence="2" type="ORF">DCAR_0417668</name>
</gene>
<evidence type="ECO:0000259" key="1">
    <source>
        <dbReference type="Pfam" id="PF00149"/>
    </source>
</evidence>
<proteinExistence type="predicted"/>
<dbReference type="PANTHER" id="PTHR47474:SF1">
    <property type="entry name" value="TYROSINE-PROTEIN PHOSPHATASE RLPH2"/>
    <property type="match status" value="1"/>
</dbReference>
<dbReference type="Gene3D" id="3.60.21.10">
    <property type="match status" value="1"/>
</dbReference>
<dbReference type="PANTHER" id="PTHR47474">
    <property type="entry name" value="TYROSINE-PROTEIN PHOSPHATASE RLPH2"/>
    <property type="match status" value="1"/>
</dbReference>
<dbReference type="GO" id="GO:0016787">
    <property type="term" value="F:hydrolase activity"/>
    <property type="evidence" value="ECO:0007669"/>
    <property type="project" value="InterPro"/>
</dbReference>
<evidence type="ECO:0000313" key="2">
    <source>
        <dbReference type="EMBL" id="WOG98327.1"/>
    </source>
</evidence>
<dbReference type="EMBL" id="CP093346">
    <property type="protein sequence ID" value="WOG98327.1"/>
    <property type="molecule type" value="Genomic_DNA"/>
</dbReference>
<evidence type="ECO:0000313" key="3">
    <source>
        <dbReference type="Proteomes" id="UP000077755"/>
    </source>
</evidence>
<dbReference type="InterPro" id="IPR004843">
    <property type="entry name" value="Calcineurin-like_PHP"/>
</dbReference>
<dbReference type="Pfam" id="PF00149">
    <property type="entry name" value="Metallophos"/>
    <property type="match status" value="1"/>
</dbReference>
<dbReference type="AlphaFoldDB" id="A0AAF1AZ01"/>
<accession>A0AAF1AZ01</accession>
<dbReference type="Proteomes" id="UP000077755">
    <property type="component" value="Chromosome 4"/>
</dbReference>
<dbReference type="SUPFAM" id="SSF56300">
    <property type="entry name" value="Metallo-dependent phosphatases"/>
    <property type="match status" value="1"/>
</dbReference>
<keyword evidence="3" id="KW-1185">Reference proteome</keyword>
<reference evidence="2" key="1">
    <citation type="journal article" date="2016" name="Nat. Genet.">
        <title>A high-quality carrot genome assembly provides new insights into carotenoid accumulation and asterid genome evolution.</title>
        <authorList>
            <person name="Iorizzo M."/>
            <person name="Ellison S."/>
            <person name="Senalik D."/>
            <person name="Zeng P."/>
            <person name="Satapoomin P."/>
            <person name="Huang J."/>
            <person name="Bowman M."/>
            <person name="Iovene M."/>
            <person name="Sanseverino W."/>
            <person name="Cavagnaro P."/>
            <person name="Yildiz M."/>
            <person name="Macko-Podgorni A."/>
            <person name="Moranska E."/>
            <person name="Grzebelus E."/>
            <person name="Grzebelus D."/>
            <person name="Ashrafi H."/>
            <person name="Zheng Z."/>
            <person name="Cheng S."/>
            <person name="Spooner D."/>
            <person name="Van Deynze A."/>
            <person name="Simon P."/>
        </authorList>
    </citation>
    <scope>NUCLEOTIDE SEQUENCE</scope>
    <source>
        <tissue evidence="2">Leaf</tissue>
    </source>
</reference>
<reference evidence="2" key="2">
    <citation type="submission" date="2022-03" db="EMBL/GenBank/DDBJ databases">
        <title>Draft title - Genomic analysis of global carrot germplasm unveils the trajectory of domestication and the origin of high carotenoid orange carrot.</title>
        <authorList>
            <person name="Iorizzo M."/>
            <person name="Ellison S."/>
            <person name="Senalik D."/>
            <person name="Macko-Podgorni A."/>
            <person name="Grzebelus D."/>
            <person name="Bostan H."/>
            <person name="Rolling W."/>
            <person name="Curaba J."/>
            <person name="Simon P."/>
        </authorList>
    </citation>
    <scope>NUCLEOTIDE SEQUENCE</scope>
    <source>
        <tissue evidence="2">Leaf</tissue>
    </source>
</reference>